<proteinExistence type="predicted"/>
<evidence type="ECO:0000313" key="3">
    <source>
        <dbReference type="EMBL" id="KIV78136.1"/>
    </source>
</evidence>
<dbReference type="EMBL" id="KN846954">
    <property type="protein sequence ID" value="KIV78136.1"/>
    <property type="molecule type" value="Genomic_DNA"/>
</dbReference>
<dbReference type="Pfam" id="PF24494">
    <property type="entry name" value="DUF7587"/>
    <property type="match status" value="1"/>
</dbReference>
<reference evidence="3 4" key="1">
    <citation type="submission" date="2015-01" db="EMBL/GenBank/DDBJ databases">
        <title>The Genome Sequence of Exophiala sideris CBS121828.</title>
        <authorList>
            <consortium name="The Broad Institute Genomics Platform"/>
            <person name="Cuomo C."/>
            <person name="de Hoog S."/>
            <person name="Gorbushina A."/>
            <person name="Stielow B."/>
            <person name="Teixiera M."/>
            <person name="Abouelleil A."/>
            <person name="Chapman S.B."/>
            <person name="Priest M."/>
            <person name="Young S.K."/>
            <person name="Wortman J."/>
            <person name="Nusbaum C."/>
            <person name="Birren B."/>
        </authorList>
    </citation>
    <scope>NUCLEOTIDE SEQUENCE [LARGE SCALE GENOMIC DNA]</scope>
    <source>
        <strain evidence="3 4">CBS 121828</strain>
    </source>
</reference>
<feature type="compositionally biased region" description="Polar residues" evidence="1">
    <location>
        <begin position="717"/>
        <end position="745"/>
    </location>
</feature>
<dbReference type="OrthoDB" id="4121281at2759"/>
<protein>
    <recommendedName>
        <fullName evidence="2">DUF7587 domain-containing protein</fullName>
    </recommendedName>
</protein>
<feature type="region of interest" description="Disordered" evidence="1">
    <location>
        <begin position="650"/>
        <end position="673"/>
    </location>
</feature>
<organism evidence="3 4">
    <name type="scientific">Exophiala sideris</name>
    <dbReference type="NCBI Taxonomy" id="1016849"/>
    <lineage>
        <taxon>Eukaryota</taxon>
        <taxon>Fungi</taxon>
        <taxon>Dikarya</taxon>
        <taxon>Ascomycota</taxon>
        <taxon>Pezizomycotina</taxon>
        <taxon>Eurotiomycetes</taxon>
        <taxon>Chaetothyriomycetidae</taxon>
        <taxon>Chaetothyriales</taxon>
        <taxon>Herpotrichiellaceae</taxon>
        <taxon>Exophiala</taxon>
    </lineage>
</organism>
<evidence type="ECO:0000313" key="4">
    <source>
        <dbReference type="Proteomes" id="UP000053599"/>
    </source>
</evidence>
<feature type="domain" description="DUF7587" evidence="2">
    <location>
        <begin position="253"/>
        <end position="402"/>
    </location>
</feature>
<gene>
    <name evidence="3" type="ORF">PV11_09884</name>
</gene>
<feature type="region of interest" description="Disordered" evidence="1">
    <location>
        <begin position="199"/>
        <end position="220"/>
    </location>
</feature>
<evidence type="ECO:0000256" key="1">
    <source>
        <dbReference type="SAM" id="MobiDB-lite"/>
    </source>
</evidence>
<sequence length="798" mass="89669">MEDQNLLDILNQATPKHVWSTADRELLAVAEKLYDMSNKELTLLFNHLRRDRLREEGFTEGLRVTAIAAQMSDLRRSKRGDEFRNILSMAPTAVRGEHTTLTTIIEEAAQGLGISLQSYADYGGPTSISTLKRPPTAKVADWAGNTDDEEDCDLRAKRQRIIRTPSPIAFSREDIRGSIETSTATSYATFTTLSGYSSSFVDSNSPGSYLPKSDDGDNDYQDLDEQHFARSSDRIPPLLKVTFDDKGRVAAKRPRLLFRAYDPEHGLVARRFLGPPMTRTIYRPPSVTSDEFRDMATRHLSEDKTLMSPFLSWAENPRRALKYVKRSDSPKSLAIVDYNVVEENLIRKFGKSAAIWVVPNLCRRFNLTDLVKIHDEKSTITQRRRNHYTGAGEFLIWGSVDCDLVGTLNSEQAKELYATMEDMEEPSYEAGSVLSKYLQRIDVIYREVVSYKLHRVFQKTHLVKGSSRYELFIRGVYGEDPVVTSDEYSTDDDQDSVNSLRNDEPDNISGRGFNKLQGRSSVSTTNWLSIKEEELQGLVDTQLNGTSVLFGKTMADDSMAEPEANGTTDTTKAIATDSSATTNGAVDYVKVESSQSEPISTKVLDIPGWQPTKPLPSGRDPGKGLLRWRSSARFNAVKVLEDQHTTILAKDDKAASTHEPQRETRRFTNTSSRRRSSFYVDVEDDHYLPYNRPRKKKSQTDPFAEAASTKTADNHPTRSQTDTIPQINTSQTAEQPPNTESSNGFTVETLNNIQEEADDELEIIGTTIRQRRTVKTRTQTVLTVRSRSASEAAFGAKH</sequence>
<accession>A0A0D1WSS2</accession>
<feature type="region of interest" description="Disordered" evidence="1">
    <location>
        <begin position="688"/>
        <end position="745"/>
    </location>
</feature>
<dbReference type="AlphaFoldDB" id="A0A0D1WSS2"/>
<feature type="region of interest" description="Disordered" evidence="1">
    <location>
        <begin position="483"/>
        <end position="507"/>
    </location>
</feature>
<evidence type="ECO:0000259" key="2">
    <source>
        <dbReference type="Pfam" id="PF24494"/>
    </source>
</evidence>
<dbReference type="HOGENOM" id="CLU_015386_0_0_1"/>
<dbReference type="Proteomes" id="UP000053599">
    <property type="component" value="Unassembled WGS sequence"/>
</dbReference>
<name>A0A0D1WSS2_9EURO</name>
<dbReference type="InterPro" id="IPR056009">
    <property type="entry name" value="DUF7587"/>
</dbReference>
<feature type="compositionally biased region" description="Basic and acidic residues" evidence="1">
    <location>
        <begin position="650"/>
        <end position="666"/>
    </location>
</feature>